<dbReference type="Gene3D" id="3.20.20.150">
    <property type="entry name" value="Divalent-metal-dependent TIM barrel enzymes"/>
    <property type="match status" value="1"/>
</dbReference>
<comment type="caution">
    <text evidence="2">The sequence shown here is derived from an EMBL/GenBank/DDBJ whole genome shotgun (WGS) entry which is preliminary data.</text>
</comment>
<evidence type="ECO:0000256" key="1">
    <source>
        <dbReference type="SAM" id="MobiDB-lite"/>
    </source>
</evidence>
<dbReference type="NCBIfam" id="NF003818">
    <property type="entry name" value="PRK05409.1"/>
    <property type="match status" value="1"/>
</dbReference>
<dbReference type="PANTHER" id="PTHR42194:SF1">
    <property type="entry name" value="UPF0276 PROTEIN HI_1600"/>
    <property type="match status" value="1"/>
</dbReference>
<name>A0ABV7ZMF8_9CORY</name>
<dbReference type="SUPFAM" id="SSF51658">
    <property type="entry name" value="Xylose isomerase-like"/>
    <property type="match status" value="1"/>
</dbReference>
<evidence type="ECO:0000313" key="2">
    <source>
        <dbReference type="EMBL" id="MFC3849356.1"/>
    </source>
</evidence>
<feature type="region of interest" description="Disordered" evidence="1">
    <location>
        <begin position="45"/>
        <end position="75"/>
    </location>
</feature>
<sequence length="319" mass="32786">MARAARELSGPTIAWRPGTAAAVAAAAPAWTEVVADSLIHGEQCGTHGAQGSAAEGAGRARGGTDHEGKGRPPGVVVPPALAELIDRGTAVVPHGLRLSLASADPRDVGDPSVLARTAEALGSPLASEHIAFTRAGGMDVGHLVAPPQTREQVAVIARNYRAVADRIPVPVALEHVSAMVDWPESEMAEGDFAAEVCAATGAGLVLDVANVYANALNRGLDPAAELARFPVEPIVYVHVAGGHMREGRYVDSHVDPVPPQVLELLSQLADRCRSAGRAAPPTLIERDGAYPSRDVMLAELAAVGAALDDAHVPSEGAHG</sequence>
<accession>A0ABV7ZMF8</accession>
<gene>
    <name evidence="2" type="ORF">ACFORJ_04125</name>
</gene>
<dbReference type="EMBL" id="JBHRZN010000001">
    <property type="protein sequence ID" value="MFC3849356.1"/>
    <property type="molecule type" value="Genomic_DNA"/>
</dbReference>
<dbReference type="RefSeq" id="WP_290290900.1">
    <property type="nucleotide sequence ID" value="NZ_CP047211.1"/>
</dbReference>
<dbReference type="PANTHER" id="PTHR42194">
    <property type="entry name" value="UPF0276 PROTEIN HI_1600"/>
    <property type="match status" value="1"/>
</dbReference>
<dbReference type="InterPro" id="IPR036237">
    <property type="entry name" value="Xyl_isomerase-like_sf"/>
</dbReference>
<dbReference type="InterPro" id="IPR007801">
    <property type="entry name" value="MbnB/TglH/ChrH"/>
</dbReference>
<keyword evidence="3" id="KW-1185">Reference proteome</keyword>
<proteinExistence type="predicted"/>
<dbReference type="Pfam" id="PF05114">
    <property type="entry name" value="MbnB_TglH_ChrH"/>
    <property type="match status" value="1"/>
</dbReference>
<evidence type="ECO:0000313" key="3">
    <source>
        <dbReference type="Proteomes" id="UP001595751"/>
    </source>
</evidence>
<dbReference type="Proteomes" id="UP001595751">
    <property type="component" value="Unassembled WGS sequence"/>
</dbReference>
<reference evidence="3" key="1">
    <citation type="journal article" date="2019" name="Int. J. Syst. Evol. Microbiol.">
        <title>The Global Catalogue of Microorganisms (GCM) 10K type strain sequencing project: providing services to taxonomists for standard genome sequencing and annotation.</title>
        <authorList>
            <consortium name="The Broad Institute Genomics Platform"/>
            <consortium name="The Broad Institute Genome Sequencing Center for Infectious Disease"/>
            <person name="Wu L."/>
            <person name="Ma J."/>
        </authorList>
    </citation>
    <scope>NUCLEOTIDE SEQUENCE [LARGE SCALE GENOMIC DNA]</scope>
    <source>
        <strain evidence="3">CCUG 53252</strain>
    </source>
</reference>
<protein>
    <submittedName>
        <fullName evidence="2">DUF692 family multinuclear iron-containing protein</fullName>
    </submittedName>
</protein>
<organism evidence="2 3">
    <name type="scientific">Corynebacterium hansenii</name>
    <dbReference type="NCBI Taxonomy" id="394964"/>
    <lineage>
        <taxon>Bacteria</taxon>
        <taxon>Bacillati</taxon>
        <taxon>Actinomycetota</taxon>
        <taxon>Actinomycetes</taxon>
        <taxon>Mycobacteriales</taxon>
        <taxon>Corynebacteriaceae</taxon>
        <taxon>Corynebacterium</taxon>
    </lineage>
</organism>